<name>A0A512BZT4_9HYPH</name>
<evidence type="ECO:0000256" key="1">
    <source>
        <dbReference type="SAM" id="MobiDB-lite"/>
    </source>
</evidence>
<dbReference type="EMBL" id="BJYU01000107">
    <property type="protein sequence ID" value="GEO17472.1"/>
    <property type="molecule type" value="Genomic_DNA"/>
</dbReference>
<comment type="caution">
    <text evidence="2">The sequence shown here is derived from an EMBL/GenBank/DDBJ whole genome shotgun (WGS) entry which is preliminary data.</text>
</comment>
<evidence type="ECO:0000313" key="2">
    <source>
        <dbReference type="EMBL" id="GEO17472.1"/>
    </source>
</evidence>
<proteinExistence type="predicted"/>
<feature type="region of interest" description="Disordered" evidence="1">
    <location>
        <begin position="1"/>
        <end position="21"/>
    </location>
</feature>
<accession>A0A512BZT4</accession>
<dbReference type="AlphaFoldDB" id="A0A512BZT4"/>
<gene>
    <name evidence="2" type="ORF">MAE02_51680</name>
</gene>
<evidence type="ECO:0000313" key="3">
    <source>
        <dbReference type="Proteomes" id="UP000321085"/>
    </source>
</evidence>
<reference evidence="2 3" key="1">
    <citation type="submission" date="2019-07" db="EMBL/GenBank/DDBJ databases">
        <title>Whole genome shotgun sequence of Microvirga aerophila NBRC 106136.</title>
        <authorList>
            <person name="Hosoyama A."/>
            <person name="Uohara A."/>
            <person name="Ohji S."/>
            <person name="Ichikawa N."/>
        </authorList>
    </citation>
    <scope>NUCLEOTIDE SEQUENCE [LARGE SCALE GENOMIC DNA]</scope>
    <source>
        <strain evidence="2 3">NBRC 106136</strain>
    </source>
</reference>
<sequence>MADAASRKRAQRLRQTRRERGDREMNVWVSHLVGSAIDEAVASGRYPSRQVAIAHALEATFVRKEPNTVT</sequence>
<evidence type="ECO:0008006" key="4">
    <source>
        <dbReference type="Google" id="ProtNLM"/>
    </source>
</evidence>
<keyword evidence="3" id="KW-1185">Reference proteome</keyword>
<protein>
    <recommendedName>
        <fullName evidence="4">Ribbon-helix-helix protein CopG domain-containing protein</fullName>
    </recommendedName>
</protein>
<organism evidence="2 3">
    <name type="scientific">Microvirga aerophila</name>
    <dbReference type="NCBI Taxonomy" id="670291"/>
    <lineage>
        <taxon>Bacteria</taxon>
        <taxon>Pseudomonadati</taxon>
        <taxon>Pseudomonadota</taxon>
        <taxon>Alphaproteobacteria</taxon>
        <taxon>Hyphomicrobiales</taxon>
        <taxon>Methylobacteriaceae</taxon>
        <taxon>Microvirga</taxon>
    </lineage>
</organism>
<dbReference type="Proteomes" id="UP000321085">
    <property type="component" value="Unassembled WGS sequence"/>
</dbReference>